<dbReference type="AlphaFoldDB" id="A0A6G8QDE8"/>
<dbReference type="InterPro" id="IPR046342">
    <property type="entry name" value="CBS_dom_sf"/>
</dbReference>
<evidence type="ECO:0000256" key="1">
    <source>
        <dbReference type="ARBA" id="ARBA00023122"/>
    </source>
</evidence>
<proteinExistence type="predicted"/>
<dbReference type="InterPro" id="IPR051257">
    <property type="entry name" value="Diverse_CBS-Domain"/>
</dbReference>
<dbReference type="PROSITE" id="PS51371">
    <property type="entry name" value="CBS"/>
    <property type="match status" value="2"/>
</dbReference>
<protein>
    <submittedName>
        <fullName evidence="4">CBS domain-containing protein</fullName>
    </submittedName>
</protein>
<evidence type="ECO:0000256" key="2">
    <source>
        <dbReference type="PROSITE-ProRule" id="PRU00703"/>
    </source>
</evidence>
<dbReference type="InterPro" id="IPR000644">
    <property type="entry name" value="CBS_dom"/>
</dbReference>
<keyword evidence="1 2" id="KW-0129">CBS domain</keyword>
<accession>A0A6G8QDE8</accession>
<dbReference type="Pfam" id="PF00571">
    <property type="entry name" value="CBS"/>
    <property type="match status" value="2"/>
</dbReference>
<dbReference type="PANTHER" id="PTHR43080:SF2">
    <property type="entry name" value="CBS DOMAIN-CONTAINING PROTEIN"/>
    <property type="match status" value="1"/>
</dbReference>
<feature type="domain" description="CBS" evidence="3">
    <location>
        <begin position="69"/>
        <end position="125"/>
    </location>
</feature>
<dbReference type="EMBL" id="CP045119">
    <property type="protein sequence ID" value="QIN84462.1"/>
    <property type="molecule type" value="Genomic_DNA"/>
</dbReference>
<dbReference type="Gene3D" id="3.10.580.10">
    <property type="entry name" value="CBS-domain"/>
    <property type="match status" value="1"/>
</dbReference>
<reference evidence="4 5" key="1">
    <citation type="submission" date="2019-10" db="EMBL/GenBank/DDBJ databases">
        <title>Rubrobacter sp nov SCSIO 52090 isolated from a deep-sea sediment in the South China Sea.</title>
        <authorList>
            <person name="Chen R.W."/>
        </authorList>
    </citation>
    <scope>NUCLEOTIDE SEQUENCE [LARGE SCALE GENOMIC DNA]</scope>
    <source>
        <strain evidence="4 5">SCSIO 52909</strain>
    </source>
</reference>
<dbReference type="RefSeq" id="WP_166178671.1">
    <property type="nucleotide sequence ID" value="NZ_CP045119.1"/>
</dbReference>
<dbReference type="PANTHER" id="PTHR43080">
    <property type="entry name" value="CBS DOMAIN-CONTAINING PROTEIN CBSX3, MITOCHONDRIAL"/>
    <property type="match status" value="1"/>
</dbReference>
<dbReference type="SMART" id="SM00116">
    <property type="entry name" value="CBS"/>
    <property type="match status" value="2"/>
</dbReference>
<dbReference type="Proteomes" id="UP000501452">
    <property type="component" value="Chromosome"/>
</dbReference>
<evidence type="ECO:0000313" key="5">
    <source>
        <dbReference type="Proteomes" id="UP000501452"/>
    </source>
</evidence>
<evidence type="ECO:0000259" key="3">
    <source>
        <dbReference type="PROSITE" id="PS51371"/>
    </source>
</evidence>
<keyword evidence="5" id="KW-1185">Reference proteome</keyword>
<name>A0A6G8QDE8_9ACTN</name>
<organism evidence="4 5">
    <name type="scientific">Rubrobacter tropicus</name>
    <dbReference type="NCBI Taxonomy" id="2653851"/>
    <lineage>
        <taxon>Bacteria</taxon>
        <taxon>Bacillati</taxon>
        <taxon>Actinomycetota</taxon>
        <taxon>Rubrobacteria</taxon>
        <taxon>Rubrobacterales</taxon>
        <taxon>Rubrobacteraceae</taxon>
        <taxon>Rubrobacter</taxon>
    </lineage>
</organism>
<feature type="domain" description="CBS" evidence="3">
    <location>
        <begin position="9"/>
        <end position="65"/>
    </location>
</feature>
<gene>
    <name evidence="4" type="ORF">GBA63_18810</name>
</gene>
<dbReference type="SUPFAM" id="SSF54631">
    <property type="entry name" value="CBS-domain pair"/>
    <property type="match status" value="1"/>
</dbReference>
<dbReference type="KEGG" id="rub:GBA63_18810"/>
<evidence type="ECO:0000313" key="4">
    <source>
        <dbReference type="EMBL" id="QIN84462.1"/>
    </source>
</evidence>
<sequence>MNVKVADLMAEDVVAVQRHNTVEHARELMRRHRIHALPVADPDGTAAGIVSSKDLAANLKGATPISRVMTSEVHTIPPYNDVHHAARLMRNRRVHHVVVTHEKEIVGMLSSLDLLKLVEQHRFEMKPGPTPSAKGARRR</sequence>